<comment type="caution">
    <text evidence="2">The sequence shown here is derived from an EMBL/GenBank/DDBJ whole genome shotgun (WGS) entry which is preliminary data.</text>
</comment>
<dbReference type="Pfam" id="PF06445">
    <property type="entry name" value="GyrI-like"/>
    <property type="match status" value="1"/>
</dbReference>
<dbReference type="InterPro" id="IPR011256">
    <property type="entry name" value="Reg_factor_effector_dom_sf"/>
</dbReference>
<evidence type="ECO:0000313" key="3">
    <source>
        <dbReference type="Proteomes" id="UP000287171"/>
    </source>
</evidence>
<dbReference type="SUPFAM" id="SSF55136">
    <property type="entry name" value="Probable bacterial effector-binding domain"/>
    <property type="match status" value="1"/>
</dbReference>
<dbReference type="Gene3D" id="3.20.80.10">
    <property type="entry name" value="Regulatory factor, effector binding domain"/>
    <property type="match status" value="1"/>
</dbReference>
<dbReference type="RefSeq" id="WP_126629164.1">
    <property type="nucleotide sequence ID" value="NZ_BIFT01000001.1"/>
</dbReference>
<accession>A0A402BCK3</accession>
<dbReference type="AlphaFoldDB" id="A0A402BCK3"/>
<dbReference type="InterPro" id="IPR029442">
    <property type="entry name" value="GyrI-like"/>
</dbReference>
<dbReference type="Proteomes" id="UP000287171">
    <property type="component" value="Unassembled WGS sequence"/>
</dbReference>
<feature type="domain" description="AraC effector-binding" evidence="1">
    <location>
        <begin position="4"/>
        <end position="165"/>
    </location>
</feature>
<evidence type="ECO:0000313" key="2">
    <source>
        <dbReference type="EMBL" id="GCE29012.1"/>
    </source>
</evidence>
<protein>
    <recommendedName>
        <fullName evidence="1">AraC effector-binding domain-containing protein</fullName>
    </recommendedName>
</protein>
<dbReference type="SMART" id="SM00871">
    <property type="entry name" value="AraC_E_bind"/>
    <property type="match status" value="1"/>
</dbReference>
<gene>
    <name evidence="2" type="ORF">KDA_44960</name>
</gene>
<dbReference type="InterPro" id="IPR010499">
    <property type="entry name" value="AraC_E-bd"/>
</dbReference>
<dbReference type="OrthoDB" id="64208at2"/>
<name>A0A402BCK3_9CHLR</name>
<keyword evidence="3" id="KW-1185">Reference proteome</keyword>
<organism evidence="2 3">
    <name type="scientific">Dictyobacter alpinus</name>
    <dbReference type="NCBI Taxonomy" id="2014873"/>
    <lineage>
        <taxon>Bacteria</taxon>
        <taxon>Bacillati</taxon>
        <taxon>Chloroflexota</taxon>
        <taxon>Ktedonobacteria</taxon>
        <taxon>Ktedonobacterales</taxon>
        <taxon>Dictyobacteraceae</taxon>
        <taxon>Dictyobacter</taxon>
    </lineage>
</organism>
<proteinExistence type="predicted"/>
<sequence>MKITEPKIEQRAAQPYMGIRTQVTMEEFGQGVIPQLLGEVMGWLSSQGTGPTGAPFIRYHVINMPSLLDIELGWPVASPLTGTDRIHAHTLPAGRYASLIFTGIENGIQGNGALLDWGHTRGLKWDQWETEHGDAFGARVETEITNPADEPDPSKWETEVAIRLADE</sequence>
<dbReference type="EMBL" id="BIFT01000001">
    <property type="protein sequence ID" value="GCE29012.1"/>
    <property type="molecule type" value="Genomic_DNA"/>
</dbReference>
<evidence type="ECO:0000259" key="1">
    <source>
        <dbReference type="SMART" id="SM00871"/>
    </source>
</evidence>
<reference evidence="3" key="1">
    <citation type="submission" date="2018-12" db="EMBL/GenBank/DDBJ databases">
        <title>Tengunoibacter tsumagoiensis gen. nov., sp. nov., Dictyobacter kobayashii sp. nov., D. alpinus sp. nov., and D. joshuensis sp. nov. and description of Dictyobacteraceae fam. nov. within the order Ktedonobacterales isolated from Tengu-no-mugimeshi.</title>
        <authorList>
            <person name="Wang C.M."/>
            <person name="Zheng Y."/>
            <person name="Sakai Y."/>
            <person name="Toyoda A."/>
            <person name="Minakuchi Y."/>
            <person name="Abe K."/>
            <person name="Yokota A."/>
            <person name="Yabe S."/>
        </authorList>
    </citation>
    <scope>NUCLEOTIDE SEQUENCE [LARGE SCALE GENOMIC DNA]</scope>
    <source>
        <strain evidence="3">Uno16</strain>
    </source>
</reference>